<feature type="region of interest" description="Disordered" evidence="5">
    <location>
        <begin position="774"/>
        <end position="823"/>
    </location>
</feature>
<dbReference type="FunFam" id="2.130.10.10:FF:000247">
    <property type="entry name" value="WD repeat-containing protein 72"/>
    <property type="match status" value="1"/>
</dbReference>
<evidence type="ECO:0000313" key="8">
    <source>
        <dbReference type="Proteomes" id="UP000694569"/>
    </source>
</evidence>
<keyword evidence="1" id="KW-0597">Phosphoprotein</keyword>
<evidence type="ECO:0000256" key="4">
    <source>
        <dbReference type="PROSITE-ProRule" id="PRU00221"/>
    </source>
</evidence>
<proteinExistence type="predicted"/>
<gene>
    <name evidence="7" type="primary">WDR72</name>
</gene>
<dbReference type="InterPro" id="IPR001680">
    <property type="entry name" value="WD40_rpt"/>
</dbReference>
<evidence type="ECO:0000313" key="7">
    <source>
        <dbReference type="Ensembl" id="ENSLLEP00000008235.1"/>
    </source>
</evidence>
<organism evidence="7 8">
    <name type="scientific">Leptobrachium leishanense</name>
    <name type="common">Leishan spiny toad</name>
    <dbReference type="NCBI Taxonomy" id="445787"/>
    <lineage>
        <taxon>Eukaryota</taxon>
        <taxon>Metazoa</taxon>
        <taxon>Chordata</taxon>
        <taxon>Craniata</taxon>
        <taxon>Vertebrata</taxon>
        <taxon>Euteleostomi</taxon>
        <taxon>Amphibia</taxon>
        <taxon>Batrachia</taxon>
        <taxon>Anura</taxon>
        <taxon>Pelobatoidea</taxon>
        <taxon>Megophryidae</taxon>
        <taxon>Leptobrachium</taxon>
    </lineage>
</organism>
<sequence>MKSCWPHRKAAGYDGRTHGLCIPAPAPRRSCLCADTWCQAVQFDLKMKCTTQAVALWGNKAPSHSITTMMITADQKTIVTGGVEGQICLWHLSIDMTITSKAILFGHTTPVTCLAKARDFEKQPYVVSSSENGEMCIWNVVNGHCIEDAKLPYRHTAICYYHCSFRMTGEGWLLCCGQYLDILIVDAKTLQVLHALKSQAPEWVSCMCIVRSTRIQEDSLVAMSAVGDLKVWELSSSVNSIQEKQNVSETESKFLDLTNCCAVRFCTFTERLLLVISPLVWKVYDYCDFSLLCSDVCKSGQSFTGGEFLAANRLIIWTEDGHSYIYQLLNSGLSKSICPTEGGLLKEIITPQLLCSTRVKEKNFSCFMGFMNQRKEPFYKILYCGDSCGRISFWRIPDVPVSEHDGSPAAIDIKTTATLQEMFDRHKSMSEGIIDHISIPNDGTAYTAVTASVYIPNLDKLVCGCEDGNIVISIGLHAARTRLLKDHPLLQGLMPHKIFEGHNCRVTSLLYPHERSEKFDPCWLISGDQNSAVIWRDVFTGEIFHRFTLQSGSILKLLVPPDDYKVKLFQSIYCICSDNSVALLNLQERVCIFHARKHLFPVKTMKWHPVEEVLIVGCEDGSAYVWEIETGTLERHETGEMAKAILSSCEDFNIAMTDSIITVSQESQRVTRSTFKSSSSYKLSSLSHNLIHNEKLTNKNKESSNTTRPFTVVPVKSTHNVILHLLLFDLEKVLELLQSSQVNGLKLASSFHSYDALKTPKTLSEKRPLTLKRNKTSGSLYPIDGNASDPTPKENGTRTSEEGGGFKMHKKFKSSKKTKSQSSGKVDVNMVTDEAKLLLSCLLPWGFDKEIDSYCMKHLEIQKLQSSVTFATISDIHHVSMMLPGWNHISDETDGKMDNTLSKKVMDLSAKYSIAKQKAGPKENQRMTTLNNNNLSYFLKKLLLVNKILRTDSTSKFSSRASSQEKIESVRSKWKSSEHFHSPTYSFTSELFQERNGSNMTDAGNVSVMKIISCWKDQSVQVKEAMQAVLLAEVRSQMEALKQNIIITQPVSVKDNKYTQQAPKPEFSNAIEMQQLKGSTQQKSESMAEDESGSKSVNFEETEVVQEKSALEDSETPGWRAFFVAKKRSLKKRRHRIMT</sequence>
<dbReference type="PROSITE" id="PS50294">
    <property type="entry name" value="WD_REPEATS_REGION"/>
    <property type="match status" value="1"/>
</dbReference>
<feature type="repeat" description="WD" evidence="4">
    <location>
        <begin position="104"/>
        <end position="148"/>
    </location>
</feature>
<dbReference type="Gene3D" id="2.130.10.10">
    <property type="entry name" value="YVTN repeat-like/Quinoprotein amine dehydrogenase"/>
    <property type="match status" value="2"/>
</dbReference>
<protein>
    <submittedName>
        <fullName evidence="7">WD repeat domain 72</fullName>
    </submittedName>
</protein>
<accession>A0A8C5M3B9</accession>
<dbReference type="PROSITE" id="PS50082">
    <property type="entry name" value="WD_REPEATS_2"/>
    <property type="match status" value="2"/>
</dbReference>
<dbReference type="OrthoDB" id="338622at2759"/>
<evidence type="ECO:0000259" key="6">
    <source>
        <dbReference type="Pfam" id="PF23123"/>
    </source>
</evidence>
<dbReference type="PROSITE" id="PS00678">
    <property type="entry name" value="WD_REPEATS_1"/>
    <property type="match status" value="1"/>
</dbReference>
<feature type="compositionally biased region" description="Basic residues" evidence="5">
    <location>
        <begin position="807"/>
        <end position="819"/>
    </location>
</feature>
<dbReference type="InterPro" id="IPR057848">
    <property type="entry name" value="WDR72_alpha-sol"/>
</dbReference>
<dbReference type="PANTHER" id="PTHR44099">
    <property type="entry name" value="RABCONNECTIN-3B, ISOFORM A"/>
    <property type="match status" value="1"/>
</dbReference>
<evidence type="ECO:0000256" key="5">
    <source>
        <dbReference type="SAM" id="MobiDB-lite"/>
    </source>
</evidence>
<dbReference type="InterPro" id="IPR019775">
    <property type="entry name" value="WD40_repeat_CS"/>
</dbReference>
<dbReference type="Pfam" id="PF23123">
    <property type="entry name" value="WDR72_alpha-sol"/>
    <property type="match status" value="1"/>
</dbReference>
<feature type="repeat" description="WD" evidence="4">
    <location>
        <begin position="595"/>
        <end position="636"/>
    </location>
</feature>
<keyword evidence="2 4" id="KW-0853">WD repeat</keyword>
<feature type="region of interest" description="Disordered" evidence="5">
    <location>
        <begin position="1077"/>
        <end position="1114"/>
    </location>
</feature>
<evidence type="ECO:0000256" key="2">
    <source>
        <dbReference type="ARBA" id="ARBA00022574"/>
    </source>
</evidence>
<reference evidence="7" key="2">
    <citation type="submission" date="2025-09" db="UniProtKB">
        <authorList>
            <consortium name="Ensembl"/>
        </authorList>
    </citation>
    <scope>IDENTIFICATION</scope>
</reference>
<evidence type="ECO:0000256" key="3">
    <source>
        <dbReference type="ARBA" id="ARBA00022737"/>
    </source>
</evidence>
<dbReference type="Ensembl" id="ENSLLET00000008565.1">
    <property type="protein sequence ID" value="ENSLLEP00000008235.1"/>
    <property type="gene ID" value="ENSLLEG00000005110.1"/>
</dbReference>
<keyword evidence="8" id="KW-1185">Reference proteome</keyword>
<dbReference type="SUPFAM" id="SSF50978">
    <property type="entry name" value="WD40 repeat-like"/>
    <property type="match status" value="1"/>
</dbReference>
<dbReference type="InterPro" id="IPR036322">
    <property type="entry name" value="WD40_repeat_dom_sf"/>
</dbReference>
<dbReference type="Pfam" id="PF00400">
    <property type="entry name" value="WD40"/>
    <property type="match status" value="2"/>
</dbReference>
<dbReference type="AlphaFoldDB" id="A0A8C5M3B9"/>
<keyword evidence="3" id="KW-0677">Repeat</keyword>
<feature type="compositionally biased region" description="Basic and acidic residues" evidence="5">
    <location>
        <begin position="791"/>
        <end position="801"/>
    </location>
</feature>
<dbReference type="InterPro" id="IPR049916">
    <property type="entry name" value="WDR72-like"/>
</dbReference>
<dbReference type="GO" id="GO:0005737">
    <property type="term" value="C:cytoplasm"/>
    <property type="evidence" value="ECO:0007669"/>
    <property type="project" value="TreeGrafter"/>
</dbReference>
<name>A0A8C5M3B9_9ANUR</name>
<dbReference type="PANTHER" id="PTHR44099:SF2">
    <property type="entry name" value="WD REPEAT-CONTAINING PROTEIN 72"/>
    <property type="match status" value="1"/>
</dbReference>
<evidence type="ECO:0000256" key="1">
    <source>
        <dbReference type="ARBA" id="ARBA00022553"/>
    </source>
</evidence>
<dbReference type="GeneTree" id="ENSGT00940000160298"/>
<feature type="domain" description="WDR72-like alpha-solenoid" evidence="6">
    <location>
        <begin position="905"/>
        <end position="1117"/>
    </location>
</feature>
<dbReference type="GO" id="GO:0072659">
    <property type="term" value="P:protein localization to plasma membrane"/>
    <property type="evidence" value="ECO:0007669"/>
    <property type="project" value="TreeGrafter"/>
</dbReference>
<dbReference type="InterPro" id="IPR015943">
    <property type="entry name" value="WD40/YVTN_repeat-like_dom_sf"/>
</dbReference>
<dbReference type="Proteomes" id="UP000694569">
    <property type="component" value="Unplaced"/>
</dbReference>
<dbReference type="SMART" id="SM00320">
    <property type="entry name" value="WD40"/>
    <property type="match status" value="4"/>
</dbReference>
<reference evidence="7" key="1">
    <citation type="submission" date="2025-08" db="UniProtKB">
        <authorList>
            <consortium name="Ensembl"/>
        </authorList>
    </citation>
    <scope>IDENTIFICATION</scope>
</reference>